<feature type="transmembrane region" description="Helical" evidence="1">
    <location>
        <begin position="79"/>
        <end position="99"/>
    </location>
</feature>
<evidence type="ECO:0000256" key="1">
    <source>
        <dbReference type="SAM" id="Phobius"/>
    </source>
</evidence>
<comment type="caution">
    <text evidence="2">The sequence shown here is derived from an EMBL/GenBank/DDBJ whole genome shotgun (WGS) entry which is preliminary data.</text>
</comment>
<name>A0A937DFX8_9BACT</name>
<keyword evidence="1" id="KW-1133">Transmembrane helix</keyword>
<feature type="transmembrane region" description="Helical" evidence="1">
    <location>
        <begin position="227"/>
        <end position="246"/>
    </location>
</feature>
<organism evidence="2 3">
    <name type="scientific">Marivirga atlantica</name>
    <dbReference type="NCBI Taxonomy" id="1548457"/>
    <lineage>
        <taxon>Bacteria</taxon>
        <taxon>Pseudomonadati</taxon>
        <taxon>Bacteroidota</taxon>
        <taxon>Cytophagia</taxon>
        <taxon>Cytophagales</taxon>
        <taxon>Marivirgaceae</taxon>
        <taxon>Marivirga</taxon>
    </lineage>
</organism>
<feature type="transmembrane region" description="Helical" evidence="1">
    <location>
        <begin position="202"/>
        <end position="222"/>
    </location>
</feature>
<dbReference type="Proteomes" id="UP000642920">
    <property type="component" value="Unassembled WGS sequence"/>
</dbReference>
<keyword evidence="3" id="KW-1185">Reference proteome</keyword>
<feature type="transmembrane region" description="Helical" evidence="1">
    <location>
        <begin position="15"/>
        <end position="36"/>
    </location>
</feature>
<accession>A0A937DFX8</accession>
<evidence type="ECO:0000313" key="3">
    <source>
        <dbReference type="Proteomes" id="UP000642920"/>
    </source>
</evidence>
<sequence length="253" mass="29365">MRATLEELRNEHKPLYYFGWFNIIAFVLCLLGMIFIKTQVLGINAYTKPSKFFISATIFSWTMLWYLRYLPTKKLNKAFGWMVILLFGFENIYIVLQASRGTLSHFNTESSFTIIMFMLMGIAISILVAWTAFIGCQFFYFKLKELPKAYLWGIRIGIVTFVIFSFQAFEMANQLQHTVGANDGGEGIPFLNWSKHYGDLRIAHFIGIHALQVFPFVGYYILKKTWLLMLFMAVYITSCFLVYYNALAGNSIF</sequence>
<keyword evidence="1" id="KW-0812">Transmembrane</keyword>
<dbReference type="AlphaFoldDB" id="A0A937DFX8"/>
<feature type="transmembrane region" description="Helical" evidence="1">
    <location>
        <begin position="48"/>
        <end position="67"/>
    </location>
</feature>
<dbReference type="EMBL" id="JAERQG010000004">
    <property type="protein sequence ID" value="MBL0766637.1"/>
    <property type="molecule type" value="Genomic_DNA"/>
</dbReference>
<proteinExistence type="predicted"/>
<feature type="transmembrane region" description="Helical" evidence="1">
    <location>
        <begin position="111"/>
        <end position="140"/>
    </location>
</feature>
<evidence type="ECO:0000313" key="2">
    <source>
        <dbReference type="EMBL" id="MBL0766637.1"/>
    </source>
</evidence>
<keyword evidence="1" id="KW-0472">Membrane</keyword>
<protein>
    <submittedName>
        <fullName evidence="2">Uncharacterized protein</fullName>
    </submittedName>
</protein>
<feature type="transmembrane region" description="Helical" evidence="1">
    <location>
        <begin position="152"/>
        <end position="169"/>
    </location>
</feature>
<gene>
    <name evidence="2" type="ORF">JKP34_15325</name>
</gene>
<reference evidence="2" key="1">
    <citation type="submission" date="2021-01" db="EMBL/GenBank/DDBJ databases">
        <title>Marivirga sp. nov., isolated from intertidal surface sediments.</title>
        <authorList>
            <person name="Zhang M."/>
        </authorList>
    </citation>
    <scope>NUCLEOTIDE SEQUENCE</scope>
    <source>
        <strain evidence="2">SM1354</strain>
    </source>
</reference>
<dbReference type="RefSeq" id="WP_201923396.1">
    <property type="nucleotide sequence ID" value="NZ_JAERQG010000004.1"/>
</dbReference>